<reference evidence="7 8" key="1">
    <citation type="submission" date="2015-04" db="EMBL/GenBank/DDBJ databases">
        <authorList>
            <person name="Heijne W.H."/>
            <person name="Fedorova N.D."/>
            <person name="Nierman W.C."/>
            <person name="Vollebregt A.W."/>
            <person name="Zhao Z."/>
            <person name="Wu L."/>
            <person name="Kumar M."/>
            <person name="Stam H."/>
            <person name="van den Berg M.A."/>
            <person name="Pel H.J."/>
        </authorList>
    </citation>
    <scope>NUCLEOTIDE SEQUENCE [LARGE SCALE GENOMIC DNA]</scope>
    <source>
        <strain evidence="7 8">CBS 393.64</strain>
    </source>
</reference>
<dbReference type="GO" id="GO:0020037">
    <property type="term" value="F:heme binding"/>
    <property type="evidence" value="ECO:0007669"/>
    <property type="project" value="InterPro"/>
</dbReference>
<evidence type="ECO:0000256" key="2">
    <source>
        <dbReference type="ARBA" id="ARBA00010617"/>
    </source>
</evidence>
<proteinExistence type="inferred from homology"/>
<name>A0A0F4YI47_RASE3</name>
<dbReference type="PRINTS" id="PR00463">
    <property type="entry name" value="EP450I"/>
</dbReference>
<dbReference type="EMBL" id="LASV01000519">
    <property type="protein sequence ID" value="KKA17972.1"/>
    <property type="molecule type" value="Genomic_DNA"/>
</dbReference>
<evidence type="ECO:0000256" key="1">
    <source>
        <dbReference type="ARBA" id="ARBA00001971"/>
    </source>
</evidence>
<keyword evidence="3" id="KW-0479">Metal-binding</keyword>
<dbReference type="InterPro" id="IPR001128">
    <property type="entry name" value="Cyt_P450"/>
</dbReference>
<dbReference type="STRING" id="1408163.A0A0F4YI47"/>
<evidence type="ECO:0000313" key="7">
    <source>
        <dbReference type="EMBL" id="KKA17972.1"/>
    </source>
</evidence>
<evidence type="ECO:0000256" key="3">
    <source>
        <dbReference type="ARBA" id="ARBA00022723"/>
    </source>
</evidence>
<dbReference type="GO" id="GO:0005506">
    <property type="term" value="F:iron ion binding"/>
    <property type="evidence" value="ECO:0007669"/>
    <property type="project" value="InterPro"/>
</dbReference>
<comment type="cofactor">
    <cofactor evidence="1">
        <name>heme</name>
        <dbReference type="ChEBI" id="CHEBI:30413"/>
    </cofactor>
</comment>
<organism evidence="7 8">
    <name type="scientific">Rasamsonia emersonii (strain ATCC 16479 / CBS 393.64 / IMI 116815)</name>
    <dbReference type="NCBI Taxonomy" id="1408163"/>
    <lineage>
        <taxon>Eukaryota</taxon>
        <taxon>Fungi</taxon>
        <taxon>Dikarya</taxon>
        <taxon>Ascomycota</taxon>
        <taxon>Pezizomycotina</taxon>
        <taxon>Eurotiomycetes</taxon>
        <taxon>Eurotiomycetidae</taxon>
        <taxon>Eurotiales</taxon>
        <taxon>Trichocomaceae</taxon>
        <taxon>Rasamsonia</taxon>
    </lineage>
</organism>
<dbReference type="OrthoDB" id="1103324at2759"/>
<gene>
    <name evidence="7" type="ORF">T310_8092</name>
</gene>
<protein>
    <recommendedName>
        <fullName evidence="9">Cytochrome P450</fullName>
    </recommendedName>
</protein>
<sequence length="188" mass="21554">MVDERRAKGIRRDCFIDDKLDEYSTKGWPMSQHAFNNLFGELLEAGADTTANQILTLILALAKNPEIQKRAQKEIDAVCGTQRAPLFSDFDRLPYINCIVKEGMRWRPTASTGLPHMVTQDDEYEGMLIPKGSIVFLGIWAMHHNEKIYPDHDEFNPDRFLNHPKLANEYAVSPDYNNRDKFTPLSPT</sequence>
<comment type="caution">
    <text evidence="7">The sequence shown here is derived from an EMBL/GenBank/DDBJ whole genome shotgun (WGS) entry which is preliminary data.</text>
</comment>
<dbReference type="PANTHER" id="PTHR46300">
    <property type="entry name" value="P450, PUTATIVE (EUROFUNG)-RELATED-RELATED"/>
    <property type="match status" value="1"/>
</dbReference>
<dbReference type="Gene3D" id="1.10.630.10">
    <property type="entry name" value="Cytochrome P450"/>
    <property type="match status" value="1"/>
</dbReference>
<dbReference type="GO" id="GO:0004497">
    <property type="term" value="F:monooxygenase activity"/>
    <property type="evidence" value="ECO:0007669"/>
    <property type="project" value="UniProtKB-KW"/>
</dbReference>
<dbReference type="GeneID" id="25320353"/>
<dbReference type="InterPro" id="IPR002401">
    <property type="entry name" value="Cyt_P450_E_grp-I"/>
</dbReference>
<dbReference type="GO" id="GO:0016705">
    <property type="term" value="F:oxidoreductase activity, acting on paired donors, with incorporation or reduction of molecular oxygen"/>
    <property type="evidence" value="ECO:0007669"/>
    <property type="project" value="InterPro"/>
</dbReference>
<dbReference type="AlphaFoldDB" id="A0A0F4YI47"/>
<dbReference type="PANTHER" id="PTHR46300:SF2">
    <property type="entry name" value="CYTOCHROME P450 MONOOXYGENASE ALNH-RELATED"/>
    <property type="match status" value="1"/>
</dbReference>
<evidence type="ECO:0000313" key="8">
    <source>
        <dbReference type="Proteomes" id="UP000053958"/>
    </source>
</evidence>
<keyword evidence="8" id="KW-1185">Reference proteome</keyword>
<evidence type="ECO:0000256" key="6">
    <source>
        <dbReference type="ARBA" id="ARBA00023033"/>
    </source>
</evidence>
<comment type="similarity">
    <text evidence="2">Belongs to the cytochrome P450 family.</text>
</comment>
<evidence type="ECO:0000256" key="4">
    <source>
        <dbReference type="ARBA" id="ARBA00023002"/>
    </source>
</evidence>
<keyword evidence="5" id="KW-0408">Iron</keyword>
<keyword evidence="6" id="KW-0503">Monooxygenase</keyword>
<accession>A0A0F4YI47</accession>
<dbReference type="InterPro" id="IPR050364">
    <property type="entry name" value="Cytochrome_P450_fung"/>
</dbReference>
<dbReference type="RefSeq" id="XP_013324584.1">
    <property type="nucleotide sequence ID" value="XM_013469130.1"/>
</dbReference>
<evidence type="ECO:0008006" key="9">
    <source>
        <dbReference type="Google" id="ProtNLM"/>
    </source>
</evidence>
<dbReference type="SUPFAM" id="SSF48264">
    <property type="entry name" value="Cytochrome P450"/>
    <property type="match status" value="1"/>
</dbReference>
<evidence type="ECO:0000256" key="5">
    <source>
        <dbReference type="ARBA" id="ARBA00023004"/>
    </source>
</evidence>
<dbReference type="Proteomes" id="UP000053958">
    <property type="component" value="Unassembled WGS sequence"/>
</dbReference>
<dbReference type="InterPro" id="IPR036396">
    <property type="entry name" value="Cyt_P450_sf"/>
</dbReference>
<dbReference type="Pfam" id="PF00067">
    <property type="entry name" value="p450"/>
    <property type="match status" value="1"/>
</dbReference>
<keyword evidence="4" id="KW-0560">Oxidoreductase</keyword>